<dbReference type="Gene3D" id="3.40.532.10">
    <property type="entry name" value="Peptidase C12, ubiquitin carboxyl-terminal hydrolase"/>
    <property type="match status" value="1"/>
</dbReference>
<gene>
    <name evidence="10" type="ORF">E3P90_03792</name>
</gene>
<dbReference type="GO" id="GO:0016579">
    <property type="term" value="P:protein deubiquitination"/>
    <property type="evidence" value="ECO:0007669"/>
    <property type="project" value="TreeGrafter"/>
</dbReference>
<feature type="active site" description="Nucleophile" evidence="7">
    <location>
        <position position="110"/>
    </location>
</feature>
<dbReference type="InterPro" id="IPR057254">
    <property type="entry name" value="UCH_AS"/>
</dbReference>
<keyword evidence="6 7" id="KW-0788">Thiol protease</keyword>
<dbReference type="GO" id="GO:0004843">
    <property type="term" value="F:cysteine-type deubiquitinase activity"/>
    <property type="evidence" value="ECO:0007669"/>
    <property type="project" value="UniProtKB-UniRule"/>
</dbReference>
<evidence type="ECO:0000256" key="8">
    <source>
        <dbReference type="RuleBase" id="RU361215"/>
    </source>
</evidence>
<dbReference type="PROSITE" id="PS00140">
    <property type="entry name" value="UCH_1"/>
    <property type="match status" value="1"/>
</dbReference>
<sequence length="251" mass="27438">MTSLNIESANQINSNVNSNWVPLEANSDVFNDWSHKLGLAECEQFVDVFGLDDELLQMVPQPVKAVLLLFPLSKQYEQHREAESQRIAQHGQSQLDDTLVFFPQKVGNACGTMALLHAMANSPVTVTPFSDLAKFFDKAAGQNNDQRAQSVVDASFLRSAHASSASTGQSSVPDANDDVDLHFVAFVHAPAQLTDGTRLVELDGRKIAPVDHGSSSDLLKDSANVVKNHFMKLNPDSINFALIALTTQEEY</sequence>
<comment type="similarity">
    <text evidence="2 7 8">Belongs to the peptidase C12 family.</text>
</comment>
<dbReference type="AlphaFoldDB" id="A0A4T0E529"/>
<feature type="domain" description="UCH catalytic" evidence="9">
    <location>
        <begin position="19"/>
        <end position="247"/>
    </location>
</feature>
<dbReference type="SUPFAM" id="SSF54001">
    <property type="entry name" value="Cysteine proteinases"/>
    <property type="match status" value="1"/>
</dbReference>
<dbReference type="OrthoDB" id="427186at2759"/>
<evidence type="ECO:0000313" key="11">
    <source>
        <dbReference type="Proteomes" id="UP000306954"/>
    </source>
</evidence>
<dbReference type="PANTHER" id="PTHR10589">
    <property type="entry name" value="UBIQUITIN CARBOXYL-TERMINAL HYDROLASE"/>
    <property type="match status" value="1"/>
</dbReference>
<evidence type="ECO:0000313" key="10">
    <source>
        <dbReference type="EMBL" id="TIB08147.1"/>
    </source>
</evidence>
<evidence type="ECO:0000256" key="4">
    <source>
        <dbReference type="ARBA" id="ARBA00022786"/>
    </source>
</evidence>
<dbReference type="GO" id="GO:0005737">
    <property type="term" value="C:cytoplasm"/>
    <property type="evidence" value="ECO:0007669"/>
    <property type="project" value="TreeGrafter"/>
</dbReference>
<dbReference type="InterPro" id="IPR038765">
    <property type="entry name" value="Papain-like_cys_pep_sf"/>
</dbReference>
<evidence type="ECO:0000256" key="2">
    <source>
        <dbReference type="ARBA" id="ARBA00009326"/>
    </source>
</evidence>
<evidence type="ECO:0000256" key="1">
    <source>
        <dbReference type="ARBA" id="ARBA00000707"/>
    </source>
</evidence>
<protein>
    <recommendedName>
        <fullName evidence="8">Ubiquitin carboxyl-terminal hydrolase</fullName>
        <ecNumber evidence="8">3.4.19.12</ecNumber>
    </recommendedName>
</protein>
<dbReference type="Proteomes" id="UP000306954">
    <property type="component" value="Unassembled WGS sequence"/>
</dbReference>
<comment type="catalytic activity">
    <reaction evidence="1 7 8">
        <text>Thiol-dependent hydrolysis of ester, thioester, amide, peptide and isopeptide bonds formed by the C-terminal Gly of ubiquitin (a 76-residue protein attached to proteins as an intracellular targeting signal).</text>
        <dbReference type="EC" id="3.4.19.12"/>
    </reaction>
</comment>
<feature type="active site" description="Proton donor" evidence="7">
    <location>
        <position position="182"/>
    </location>
</feature>
<name>A0A4T0E529_WALIC</name>
<evidence type="ECO:0000256" key="7">
    <source>
        <dbReference type="PROSITE-ProRule" id="PRU01393"/>
    </source>
</evidence>
<dbReference type="PANTHER" id="PTHR10589:SF17">
    <property type="entry name" value="UBIQUITIN CARBOXYL-TERMINAL HYDROLASE"/>
    <property type="match status" value="1"/>
</dbReference>
<dbReference type="CDD" id="cd09616">
    <property type="entry name" value="Peptidase_C12_UCH_L1_L3"/>
    <property type="match status" value="1"/>
</dbReference>
<proteinExistence type="inferred from homology"/>
<keyword evidence="4 7" id="KW-0833">Ubl conjugation pathway</keyword>
<dbReference type="InterPro" id="IPR036959">
    <property type="entry name" value="Peptidase_C12_UCH_sf"/>
</dbReference>
<evidence type="ECO:0000256" key="5">
    <source>
        <dbReference type="ARBA" id="ARBA00022801"/>
    </source>
</evidence>
<accession>A0A4T0E529</accession>
<evidence type="ECO:0000256" key="3">
    <source>
        <dbReference type="ARBA" id="ARBA00022670"/>
    </source>
</evidence>
<feature type="site" description="Important for enzyme activity" evidence="7">
    <location>
        <position position="203"/>
    </location>
</feature>
<dbReference type="Pfam" id="PF01088">
    <property type="entry name" value="Peptidase_C12"/>
    <property type="match status" value="1"/>
</dbReference>
<dbReference type="FunFam" id="3.40.532.10:FF:000006">
    <property type="entry name" value="Ubiquitin carboxyl-terminal hydrolase"/>
    <property type="match status" value="1"/>
</dbReference>
<dbReference type="GO" id="GO:0006511">
    <property type="term" value="P:ubiquitin-dependent protein catabolic process"/>
    <property type="evidence" value="ECO:0007669"/>
    <property type="project" value="UniProtKB-UniRule"/>
</dbReference>
<evidence type="ECO:0000256" key="6">
    <source>
        <dbReference type="ARBA" id="ARBA00022807"/>
    </source>
</evidence>
<dbReference type="EC" id="3.4.19.12" evidence="8"/>
<comment type="caution">
    <text evidence="10">The sequence shown here is derived from an EMBL/GenBank/DDBJ whole genome shotgun (WGS) entry which is preliminary data.</text>
</comment>
<organism evidence="10 11">
    <name type="scientific">Wallemia ichthyophaga</name>
    <dbReference type="NCBI Taxonomy" id="245174"/>
    <lineage>
        <taxon>Eukaryota</taxon>
        <taxon>Fungi</taxon>
        <taxon>Dikarya</taxon>
        <taxon>Basidiomycota</taxon>
        <taxon>Wallemiomycotina</taxon>
        <taxon>Wallemiomycetes</taxon>
        <taxon>Wallemiales</taxon>
        <taxon>Wallemiaceae</taxon>
        <taxon>Wallemia</taxon>
    </lineage>
</organism>
<dbReference type="PROSITE" id="PS52048">
    <property type="entry name" value="UCH_DOMAIN"/>
    <property type="match status" value="1"/>
</dbReference>
<evidence type="ECO:0000259" key="9">
    <source>
        <dbReference type="PROSITE" id="PS52048"/>
    </source>
</evidence>
<dbReference type="PRINTS" id="PR00707">
    <property type="entry name" value="UBCTHYDRLASE"/>
</dbReference>
<keyword evidence="3 7" id="KW-0645">Protease</keyword>
<dbReference type="InterPro" id="IPR001578">
    <property type="entry name" value="Peptidase_C12_UCH"/>
</dbReference>
<dbReference type="OMA" id="TCFVQAP"/>
<feature type="site" description="Transition state stabilizer" evidence="7">
    <location>
        <position position="104"/>
    </location>
</feature>
<dbReference type="EMBL" id="SPOF01000065">
    <property type="protein sequence ID" value="TIB08147.1"/>
    <property type="molecule type" value="Genomic_DNA"/>
</dbReference>
<reference evidence="10 11" key="1">
    <citation type="submission" date="2019-03" db="EMBL/GenBank/DDBJ databases">
        <title>Sequencing 23 genomes of Wallemia ichthyophaga.</title>
        <authorList>
            <person name="Gostincar C."/>
        </authorList>
    </citation>
    <scope>NUCLEOTIDE SEQUENCE [LARGE SCALE GENOMIC DNA]</scope>
    <source>
        <strain evidence="10 11">EXF-8621</strain>
    </source>
</reference>
<keyword evidence="5 7" id="KW-0378">Hydrolase</keyword>